<dbReference type="InterPro" id="IPR038475">
    <property type="entry name" value="RecG_C_sf"/>
</dbReference>
<dbReference type="AlphaFoldDB" id="A0A1I4SDG8"/>
<keyword evidence="1" id="KW-0067">ATP-binding</keyword>
<evidence type="ECO:0000313" key="2">
    <source>
        <dbReference type="Proteomes" id="UP000182961"/>
    </source>
</evidence>
<gene>
    <name evidence="1" type="ORF">SAMN05444143_101777</name>
</gene>
<name>A0A1I4SDG8_9FLAO</name>
<dbReference type="Proteomes" id="UP000182961">
    <property type="component" value="Unassembled WGS sequence"/>
</dbReference>
<keyword evidence="1" id="KW-0378">Hydrolase</keyword>
<accession>A0A1I4SDG8</accession>
<protein>
    <submittedName>
        <fullName evidence="1">ATP-dependent DNA helicase RecG</fullName>
    </submittedName>
</protein>
<dbReference type="RefSeq" id="WP_051536662.1">
    <property type="nucleotide sequence ID" value="NZ_CBCRUM010000004.1"/>
</dbReference>
<evidence type="ECO:0000313" key="1">
    <source>
        <dbReference type="EMBL" id="SFM62361.1"/>
    </source>
</evidence>
<dbReference type="EMBL" id="FOUT01000001">
    <property type="protein sequence ID" value="SFM62361.1"/>
    <property type="molecule type" value="Genomic_DNA"/>
</dbReference>
<dbReference type="Pfam" id="PF13749">
    <property type="entry name" value="HATPase_c_4"/>
    <property type="match status" value="1"/>
</dbReference>
<dbReference type="eggNOG" id="COG2865">
    <property type="taxonomic scope" value="Bacteria"/>
</dbReference>
<organism evidence="1 2">
    <name type="scientific">Flavobacterium succinicans</name>
    <dbReference type="NCBI Taxonomy" id="29536"/>
    <lineage>
        <taxon>Bacteria</taxon>
        <taxon>Pseudomonadati</taxon>
        <taxon>Bacteroidota</taxon>
        <taxon>Flavobacteriia</taxon>
        <taxon>Flavobacteriales</taxon>
        <taxon>Flavobacteriaceae</taxon>
        <taxon>Flavobacterium</taxon>
    </lineage>
</organism>
<dbReference type="GO" id="GO:0004386">
    <property type="term" value="F:helicase activity"/>
    <property type="evidence" value="ECO:0007669"/>
    <property type="project" value="UniProtKB-KW"/>
</dbReference>
<keyword evidence="1" id="KW-0547">Nucleotide-binding</keyword>
<sequence>MIVHRDYQNPGDSIIKIFDHKIEFYNPGGLGNGLTIAQLQSGRYTSFARNRKISDLFREAGIIEKYGSGIKRITDAFLNYGLLAPTFEVIQNGFRVTVFSHANAIKDGGVNGGVNLETTDIVNVDSKAIFSFIEKNPGVNVLLLMNHFEVPKRTVERWVKQLRDEDKIEFRGASKTGGYWVVGSEM</sequence>
<proteinExistence type="predicted"/>
<keyword evidence="1" id="KW-0347">Helicase</keyword>
<reference evidence="2" key="1">
    <citation type="submission" date="2016-10" db="EMBL/GenBank/DDBJ databases">
        <authorList>
            <person name="Varghese N."/>
            <person name="Submissions S."/>
        </authorList>
    </citation>
    <scope>NUCLEOTIDE SEQUENCE [LARGE SCALE GENOMIC DNA]</scope>
    <source>
        <strain evidence="2">DSM 4002</strain>
    </source>
</reference>
<dbReference type="PANTHER" id="PTHR30595">
    <property type="entry name" value="GLPR-RELATED TRANSCRIPTIONAL REPRESSOR"/>
    <property type="match status" value="1"/>
</dbReference>
<dbReference type="PANTHER" id="PTHR30595:SF6">
    <property type="entry name" value="SCHLAFEN ALBA-2 DOMAIN-CONTAINING PROTEIN"/>
    <property type="match status" value="1"/>
</dbReference>
<dbReference type="Gene3D" id="3.30.565.60">
    <property type="match status" value="1"/>
</dbReference>
<keyword evidence="2" id="KW-1185">Reference proteome</keyword>